<dbReference type="Proteomes" id="UP000198858">
    <property type="component" value="Chromosome I"/>
</dbReference>
<gene>
    <name evidence="3" type="ORF">SAMN04488552_2320</name>
</gene>
<evidence type="ECO:0000313" key="4">
    <source>
        <dbReference type="Proteomes" id="UP000198858"/>
    </source>
</evidence>
<dbReference type="AlphaFoldDB" id="A0A1H1PZK0"/>
<accession>A0A1H1PZK0</accession>
<dbReference type="PANTHER" id="PTHR13194:SF19">
    <property type="entry name" value="NAD(P)-BINDING ROSSMANN-FOLD SUPERFAMILY PROTEIN"/>
    <property type="match status" value="1"/>
</dbReference>
<dbReference type="EMBL" id="LT629745">
    <property type="protein sequence ID" value="SDS16655.1"/>
    <property type="molecule type" value="Genomic_DNA"/>
</dbReference>
<reference evidence="3 4" key="1">
    <citation type="submission" date="2016-10" db="EMBL/GenBank/DDBJ databases">
        <authorList>
            <person name="Varghese N."/>
            <person name="Submissions S."/>
        </authorList>
    </citation>
    <scope>NUCLEOTIDE SEQUENCE [LARGE SCALE GENOMIC DNA]</scope>
    <source>
        <strain evidence="3 4">Mar_2010_102</strain>
    </source>
</reference>
<name>A0A1H1PZK0_9FLAO</name>
<dbReference type="Pfam" id="PF08547">
    <property type="entry name" value="CIA30"/>
    <property type="match status" value="1"/>
</dbReference>
<dbReference type="STRING" id="1250231.SAMN04488552_2320"/>
<evidence type="ECO:0000313" key="3">
    <source>
        <dbReference type="EMBL" id="SDS16655.1"/>
    </source>
</evidence>
<sequence length="163" mass="18931">MQTIFDFQHNVDISKWNVVVDGVMGGESTGDFQLNEDGHGLFKGIISLENNGGFSSVRYDMPEMKILNNKIVAIRLKGDGRNYQFRVKNNDRDYFSYITEFSTNGEWQDVKISLEDMYPSYRGRKLDKPDFNHSQIDEVSFFIANKKNEVFQLLIDKIELKII</sequence>
<evidence type="ECO:0000256" key="1">
    <source>
        <dbReference type="ARBA" id="ARBA00007884"/>
    </source>
</evidence>
<dbReference type="SUPFAM" id="SSF49785">
    <property type="entry name" value="Galactose-binding domain-like"/>
    <property type="match status" value="1"/>
</dbReference>
<dbReference type="InterPro" id="IPR008979">
    <property type="entry name" value="Galactose-bd-like_sf"/>
</dbReference>
<dbReference type="InterPro" id="IPR039131">
    <property type="entry name" value="NDUFAF1"/>
</dbReference>
<evidence type="ECO:0000259" key="2">
    <source>
        <dbReference type="Pfam" id="PF08547"/>
    </source>
</evidence>
<protein>
    <submittedName>
        <fullName evidence="3">Complex I intermediate-associated protein 30 (CIA30)</fullName>
    </submittedName>
</protein>
<keyword evidence="4" id="KW-1185">Reference proteome</keyword>
<feature type="domain" description="NADH:ubiquinone oxidoreductase intermediate-associated protein 30" evidence="2">
    <location>
        <begin position="5"/>
        <end position="155"/>
    </location>
</feature>
<dbReference type="InterPro" id="IPR013857">
    <property type="entry name" value="NADH-UbQ_OxRdtase-assoc_prot30"/>
</dbReference>
<proteinExistence type="inferred from homology"/>
<comment type="similarity">
    <text evidence="1">Belongs to the CIA30 family.</text>
</comment>
<organism evidence="3 4">
    <name type="scientific">Christiangramia echinicola</name>
    <dbReference type="NCBI Taxonomy" id="279359"/>
    <lineage>
        <taxon>Bacteria</taxon>
        <taxon>Pseudomonadati</taxon>
        <taxon>Bacteroidota</taxon>
        <taxon>Flavobacteriia</taxon>
        <taxon>Flavobacteriales</taxon>
        <taxon>Flavobacteriaceae</taxon>
        <taxon>Christiangramia</taxon>
    </lineage>
</organism>
<dbReference type="RefSeq" id="WP_244270300.1">
    <property type="nucleotide sequence ID" value="NZ_LT629745.1"/>
</dbReference>
<dbReference type="PANTHER" id="PTHR13194">
    <property type="entry name" value="COMPLEX I INTERMEDIATE-ASSOCIATED PROTEIN 30"/>
    <property type="match status" value="1"/>
</dbReference>